<sequence length="169" mass="19687">MSISDESDYDIRYSNEKDHPFLHKWLGMDREWYPVSSDKDVEGMSKNWIGFYRYGASLTATYKGDVAGIATLFLMPYRKVIHHCLLYFIVNPDLRGRGVGSSLIKNITHLGQTYFRFEWMNAEVYGGCPAIPLLEKAGYQAQFTQEKFMKDEEGNYHPRILYQKDFNGK</sequence>
<dbReference type="InterPro" id="IPR016181">
    <property type="entry name" value="Acyl_CoA_acyltransferase"/>
</dbReference>
<comment type="caution">
    <text evidence="2">The sequence shown here is derived from an EMBL/GenBank/DDBJ whole genome shotgun (WGS) entry which is preliminary data.</text>
</comment>
<feature type="domain" description="N-acetyltransferase" evidence="1">
    <location>
        <begin position="9"/>
        <end position="167"/>
    </location>
</feature>
<dbReference type="PROSITE" id="PS51186">
    <property type="entry name" value="GNAT"/>
    <property type="match status" value="1"/>
</dbReference>
<accession>A0ABS0B039</accession>
<gene>
    <name evidence="2" type="ORF">NEPTK9_001265</name>
</gene>
<evidence type="ECO:0000259" key="1">
    <source>
        <dbReference type="PROSITE" id="PS51186"/>
    </source>
</evidence>
<proteinExistence type="predicted"/>
<dbReference type="RefSeq" id="WP_194848056.1">
    <property type="nucleotide sequence ID" value="NZ_JAAEJV010000038.1"/>
</dbReference>
<reference evidence="2 3" key="1">
    <citation type="submission" date="2020-01" db="EMBL/GenBank/DDBJ databases">
        <title>Draft genome sequence of Cand. Neptunochlamydia vexilliferae K9.</title>
        <authorList>
            <person name="Schulz F."/>
            <person name="Koestlbacher S."/>
            <person name="Wascher F."/>
            <person name="Pizzetti I."/>
            <person name="Horn M."/>
        </authorList>
    </citation>
    <scope>NUCLEOTIDE SEQUENCE [LARGE SCALE GENOMIC DNA]</scope>
    <source>
        <strain evidence="2 3">K9</strain>
    </source>
</reference>
<evidence type="ECO:0000313" key="2">
    <source>
        <dbReference type="EMBL" id="MBF5059748.1"/>
    </source>
</evidence>
<dbReference type="Proteomes" id="UP001194714">
    <property type="component" value="Unassembled WGS sequence"/>
</dbReference>
<keyword evidence="3" id="KW-1185">Reference proteome</keyword>
<dbReference type="Gene3D" id="3.40.630.30">
    <property type="match status" value="1"/>
</dbReference>
<dbReference type="CDD" id="cd04301">
    <property type="entry name" value="NAT_SF"/>
    <property type="match status" value="1"/>
</dbReference>
<organism evidence="2 3">
    <name type="scientific">Candidatus Neptunichlamydia vexilliferae</name>
    <dbReference type="NCBI Taxonomy" id="1651774"/>
    <lineage>
        <taxon>Bacteria</taxon>
        <taxon>Pseudomonadati</taxon>
        <taxon>Chlamydiota</taxon>
        <taxon>Chlamydiia</taxon>
        <taxon>Parachlamydiales</taxon>
        <taxon>Simkaniaceae</taxon>
        <taxon>Candidatus Neptunichlamydia</taxon>
    </lineage>
</organism>
<dbReference type="Pfam" id="PF00583">
    <property type="entry name" value="Acetyltransf_1"/>
    <property type="match status" value="1"/>
</dbReference>
<dbReference type="EMBL" id="JAAEJV010000038">
    <property type="protein sequence ID" value="MBF5059748.1"/>
    <property type="molecule type" value="Genomic_DNA"/>
</dbReference>
<name>A0ABS0B039_9BACT</name>
<dbReference type="InterPro" id="IPR000182">
    <property type="entry name" value="GNAT_dom"/>
</dbReference>
<dbReference type="SUPFAM" id="SSF55729">
    <property type="entry name" value="Acyl-CoA N-acyltransferases (Nat)"/>
    <property type="match status" value="1"/>
</dbReference>
<evidence type="ECO:0000313" key="3">
    <source>
        <dbReference type="Proteomes" id="UP001194714"/>
    </source>
</evidence>
<protein>
    <recommendedName>
        <fullName evidence="1">N-acetyltransferase domain-containing protein</fullName>
    </recommendedName>
</protein>